<dbReference type="OrthoDB" id="648133at2759"/>
<dbReference type="InterPro" id="IPR036388">
    <property type="entry name" value="WH-like_DNA-bd_sf"/>
</dbReference>
<dbReference type="PRINTS" id="PR00364">
    <property type="entry name" value="DISEASERSIST"/>
</dbReference>
<gene>
    <name evidence="3" type="ORF">C2845_PM18G09160</name>
</gene>
<dbReference type="Proteomes" id="UP000275267">
    <property type="component" value="Unassembled WGS sequence"/>
</dbReference>
<dbReference type="InterPro" id="IPR042197">
    <property type="entry name" value="Apaf_helical"/>
</dbReference>
<dbReference type="InterPro" id="IPR058922">
    <property type="entry name" value="WHD_DRP"/>
</dbReference>
<keyword evidence="4" id="KW-1185">Reference proteome</keyword>
<evidence type="ECO:0000259" key="2">
    <source>
        <dbReference type="Pfam" id="PF23559"/>
    </source>
</evidence>
<comment type="caution">
    <text evidence="3">The sequence shown here is derived from an EMBL/GenBank/DDBJ whole genome shotgun (WGS) entry which is preliminary data.</text>
</comment>
<keyword evidence="1" id="KW-0611">Plant defense</keyword>
<accession>A0A3L6PHR5</accession>
<dbReference type="GO" id="GO:0043531">
    <property type="term" value="F:ADP binding"/>
    <property type="evidence" value="ECO:0007669"/>
    <property type="project" value="InterPro"/>
</dbReference>
<feature type="domain" description="Disease resistance protein winged helix" evidence="2">
    <location>
        <begin position="138"/>
        <end position="186"/>
    </location>
</feature>
<dbReference type="EMBL" id="PQIB02000017">
    <property type="protein sequence ID" value="RLM57853.1"/>
    <property type="molecule type" value="Genomic_DNA"/>
</dbReference>
<dbReference type="PANTHER" id="PTHR23155">
    <property type="entry name" value="DISEASE RESISTANCE PROTEIN RP"/>
    <property type="match status" value="1"/>
</dbReference>
<evidence type="ECO:0000313" key="3">
    <source>
        <dbReference type="EMBL" id="RLM57853.1"/>
    </source>
</evidence>
<dbReference type="Gene3D" id="1.10.10.10">
    <property type="entry name" value="Winged helix-like DNA-binding domain superfamily/Winged helix DNA-binding domain"/>
    <property type="match status" value="1"/>
</dbReference>
<dbReference type="InterPro" id="IPR032675">
    <property type="entry name" value="LRR_dom_sf"/>
</dbReference>
<evidence type="ECO:0000256" key="1">
    <source>
        <dbReference type="ARBA" id="ARBA00022821"/>
    </source>
</evidence>
<reference evidence="4" key="1">
    <citation type="journal article" date="2019" name="Nat. Commun.">
        <title>The genome of broomcorn millet.</title>
        <authorList>
            <person name="Zou C."/>
            <person name="Miki D."/>
            <person name="Li D."/>
            <person name="Tang Q."/>
            <person name="Xiao L."/>
            <person name="Rajput S."/>
            <person name="Deng P."/>
            <person name="Jia W."/>
            <person name="Huang R."/>
            <person name="Zhang M."/>
            <person name="Sun Y."/>
            <person name="Hu J."/>
            <person name="Fu X."/>
            <person name="Schnable P.S."/>
            <person name="Li F."/>
            <person name="Zhang H."/>
            <person name="Feng B."/>
            <person name="Zhu X."/>
            <person name="Liu R."/>
            <person name="Schnable J.C."/>
            <person name="Zhu J.-K."/>
            <person name="Zhang H."/>
        </authorList>
    </citation>
    <scope>NUCLEOTIDE SEQUENCE [LARGE SCALE GENOMIC DNA]</scope>
</reference>
<dbReference type="Gene3D" id="3.80.10.10">
    <property type="entry name" value="Ribonuclease Inhibitor"/>
    <property type="match status" value="1"/>
</dbReference>
<protein>
    <recommendedName>
        <fullName evidence="2">Disease resistance protein winged helix domain-containing protein</fullName>
    </recommendedName>
</protein>
<dbReference type="GO" id="GO:0098542">
    <property type="term" value="P:defense response to other organism"/>
    <property type="evidence" value="ECO:0007669"/>
    <property type="project" value="TreeGrafter"/>
</dbReference>
<sequence>MLCPLKDAESVMILVTTRSKEVARLVQTVEPLVLGSLSEEHCRLLFQHYAFGDRIIDEESSLLQVGRKIMQKCGGLPLAVKSIGCLLRSKRNMQTWLEISESELWEYSDDNDEIFCALRLSFYRLPARLKPCFLLCVLYPKGEPFTKDDMIHLWIAHGYIQTTGCKTPETIAGEYFDELNERSLIEPDLVHLDIRERPHFRKKSPGIHGSQSIRNANNGILYTSHLIQTDASYSDIISLLETFLGTTKASLAFQNFRLHDMTWELAKSLSTTLLSAVVVDGEMRQHCLSPYMHRKPHEPETSSAYSNSNIKKLDHYSFRCQSNSNKSELTKDWCGLQDSDLPKIQNITLRNCYKLRRIPYFGSVRNLIIRKLALADLQLSAYNELSQLQTLDSRYCKNLKSLMGLKNLCSLGSLYIAHCPQLIVLCKDKLPFRPQHVFIDDCPGLKEWCDEQELYYQHNLETFYIR</sequence>
<dbReference type="STRING" id="4540.A0A3L6PHR5"/>
<dbReference type="InterPro" id="IPR044974">
    <property type="entry name" value="Disease_R_plants"/>
</dbReference>
<dbReference type="SUPFAM" id="SSF52058">
    <property type="entry name" value="L domain-like"/>
    <property type="match status" value="1"/>
</dbReference>
<dbReference type="AlphaFoldDB" id="A0A3L6PHR5"/>
<dbReference type="PANTHER" id="PTHR23155:SF1194">
    <property type="entry name" value="OS01G0520600 PROTEIN"/>
    <property type="match status" value="1"/>
</dbReference>
<dbReference type="SUPFAM" id="SSF52540">
    <property type="entry name" value="P-loop containing nucleoside triphosphate hydrolases"/>
    <property type="match status" value="1"/>
</dbReference>
<dbReference type="Pfam" id="PF23559">
    <property type="entry name" value="WHD_DRP"/>
    <property type="match status" value="1"/>
</dbReference>
<dbReference type="Gene3D" id="1.10.8.430">
    <property type="entry name" value="Helical domain of apoptotic protease-activating factors"/>
    <property type="match status" value="1"/>
</dbReference>
<evidence type="ECO:0000313" key="4">
    <source>
        <dbReference type="Proteomes" id="UP000275267"/>
    </source>
</evidence>
<dbReference type="InterPro" id="IPR027417">
    <property type="entry name" value="P-loop_NTPase"/>
</dbReference>
<proteinExistence type="predicted"/>
<name>A0A3L6PHR5_PANMI</name>
<organism evidence="3 4">
    <name type="scientific">Panicum miliaceum</name>
    <name type="common">Proso millet</name>
    <name type="synonym">Broomcorn millet</name>
    <dbReference type="NCBI Taxonomy" id="4540"/>
    <lineage>
        <taxon>Eukaryota</taxon>
        <taxon>Viridiplantae</taxon>
        <taxon>Streptophyta</taxon>
        <taxon>Embryophyta</taxon>
        <taxon>Tracheophyta</taxon>
        <taxon>Spermatophyta</taxon>
        <taxon>Magnoliopsida</taxon>
        <taxon>Liliopsida</taxon>
        <taxon>Poales</taxon>
        <taxon>Poaceae</taxon>
        <taxon>PACMAD clade</taxon>
        <taxon>Panicoideae</taxon>
        <taxon>Panicodae</taxon>
        <taxon>Paniceae</taxon>
        <taxon>Panicinae</taxon>
        <taxon>Panicum</taxon>
        <taxon>Panicum sect. Panicum</taxon>
    </lineage>
</organism>